<feature type="binding site" evidence="1">
    <location>
        <position position="121"/>
    </location>
    <ligand>
        <name>S-adenosyl-L-methionine</name>
        <dbReference type="ChEBI" id="CHEBI:59789"/>
    </ligand>
</feature>
<dbReference type="OrthoDB" id="4697647at2"/>
<dbReference type="Proteomes" id="UP000196573">
    <property type="component" value="Unassembled WGS sequence"/>
</dbReference>
<dbReference type="PANTHER" id="PTHR43591">
    <property type="entry name" value="METHYLTRANSFERASE"/>
    <property type="match status" value="1"/>
</dbReference>
<name>A0A1X7AI63_9GAMM</name>
<keyword evidence="1" id="KW-0949">S-adenosyl-L-methionine</keyword>
<dbReference type="RefSeq" id="WP_087108368.1">
    <property type="nucleotide sequence ID" value="NZ_CBCSCN010000009.1"/>
</dbReference>
<dbReference type="InterPro" id="IPR013216">
    <property type="entry name" value="Methyltransf_11"/>
</dbReference>
<feature type="binding site" evidence="1">
    <location>
        <position position="27"/>
    </location>
    <ligand>
        <name>S-adenosyl-L-methionine</name>
        <dbReference type="ChEBI" id="CHEBI:59789"/>
    </ligand>
</feature>
<evidence type="ECO:0000259" key="2">
    <source>
        <dbReference type="Pfam" id="PF08241"/>
    </source>
</evidence>
<dbReference type="GO" id="GO:0097697">
    <property type="term" value="F:tRNA (5-carboxymethoxyuridine(34)-5-O)-methyltransferase activity"/>
    <property type="evidence" value="ECO:0007669"/>
    <property type="project" value="UniProtKB-UniRule"/>
</dbReference>
<dbReference type="AlphaFoldDB" id="A0A1X7AI63"/>
<evidence type="ECO:0000313" key="3">
    <source>
        <dbReference type="EMBL" id="SMA42537.1"/>
    </source>
</evidence>
<comment type="catalytic activity">
    <reaction evidence="1">
        <text>5-carboxymethoxyuridine(34) in tRNA + S-adenosyl-L-methionine = 5-methoxycarbonylmethoxyuridine(34) in tRNA + S-adenosyl-L-homocysteine</text>
        <dbReference type="Rhea" id="RHEA:54080"/>
        <dbReference type="Rhea" id="RHEA-COMP:13383"/>
        <dbReference type="Rhea" id="RHEA-COMP:13781"/>
        <dbReference type="ChEBI" id="CHEBI:57856"/>
        <dbReference type="ChEBI" id="CHEBI:59789"/>
        <dbReference type="ChEBI" id="CHEBI:136879"/>
        <dbReference type="ChEBI" id="CHEBI:138053"/>
    </reaction>
</comment>
<organism evidence="3 4">
    <name type="scientific">Parendozoicomonas haliclonae</name>
    <dbReference type="NCBI Taxonomy" id="1960125"/>
    <lineage>
        <taxon>Bacteria</taxon>
        <taxon>Pseudomonadati</taxon>
        <taxon>Pseudomonadota</taxon>
        <taxon>Gammaproteobacteria</taxon>
        <taxon>Oceanospirillales</taxon>
        <taxon>Endozoicomonadaceae</taxon>
        <taxon>Parendozoicomonas</taxon>
    </lineage>
</organism>
<dbReference type="GO" id="GO:0006400">
    <property type="term" value="P:tRNA modification"/>
    <property type="evidence" value="ECO:0007669"/>
    <property type="project" value="UniProtKB-UniRule"/>
</dbReference>
<protein>
    <recommendedName>
        <fullName evidence="1">tRNA 5-carboxymethoxyuridine methyltransferase</fullName>
        <ecNumber evidence="1">2.1.1.-</ecNumber>
    </recommendedName>
    <alternativeName>
        <fullName evidence="1">cmo5U methyltransferase</fullName>
    </alternativeName>
</protein>
<dbReference type="GO" id="GO:0032259">
    <property type="term" value="P:methylation"/>
    <property type="evidence" value="ECO:0007669"/>
    <property type="project" value="UniProtKB-KW"/>
</dbReference>
<reference evidence="3 4" key="1">
    <citation type="submission" date="2017-03" db="EMBL/GenBank/DDBJ databases">
        <authorList>
            <person name="Afonso C.L."/>
            <person name="Miller P.J."/>
            <person name="Scott M.A."/>
            <person name="Spackman E."/>
            <person name="Goraichik I."/>
            <person name="Dimitrov K.M."/>
            <person name="Suarez D.L."/>
            <person name="Swayne D.E."/>
        </authorList>
    </citation>
    <scope>NUCLEOTIDE SEQUENCE [LARGE SCALE GENOMIC DNA]</scope>
    <source>
        <strain evidence="3">SB41UT1</strain>
    </source>
</reference>
<comment type="function">
    <text evidence="1">Catalyzes the methylation of 5-carboxymethoxyuridine (cmo5U) to form 5-methoxycarbonylmethoxyuridine (mcmo5U) at position 34 in tRNAs.</text>
</comment>
<dbReference type="GO" id="GO:0008757">
    <property type="term" value="F:S-adenosylmethionine-dependent methyltransferase activity"/>
    <property type="evidence" value="ECO:0007669"/>
    <property type="project" value="InterPro"/>
</dbReference>
<gene>
    <name evidence="1" type="primary">cmoM</name>
    <name evidence="3" type="ORF">EHSB41UT_01446</name>
</gene>
<dbReference type="HAMAP" id="MF_02057">
    <property type="entry name" value="tRNA_methyltr_CmoM"/>
    <property type="match status" value="1"/>
</dbReference>
<comment type="caution">
    <text evidence="1">Lacks conserved residue(s) required for the propagation of feature annotation.</text>
</comment>
<dbReference type="EC" id="2.1.1.-" evidence="1"/>
<feature type="binding site" evidence="1">
    <location>
        <position position="75"/>
    </location>
    <ligand>
        <name>S-adenosyl-L-methionine</name>
        <dbReference type="ChEBI" id="CHEBI:59789"/>
    </ligand>
</feature>
<dbReference type="InterPro" id="IPR029063">
    <property type="entry name" value="SAM-dependent_MTases_sf"/>
</dbReference>
<feature type="binding site" evidence="1">
    <location>
        <begin position="53"/>
        <end position="54"/>
    </location>
    <ligand>
        <name>S-adenosyl-L-methionine</name>
        <dbReference type="ChEBI" id="CHEBI:59789"/>
    </ligand>
</feature>
<proteinExistence type="inferred from homology"/>
<comment type="similarity">
    <text evidence="1">Belongs to the class I-like SAM-binding methyltransferase superfamily. CmoM family.</text>
</comment>
<accession>A0A1X7AI63</accession>
<dbReference type="SUPFAM" id="SSF53335">
    <property type="entry name" value="S-adenosyl-L-methionine-dependent methyltransferases"/>
    <property type="match status" value="1"/>
</dbReference>
<evidence type="ECO:0000313" key="4">
    <source>
        <dbReference type="Proteomes" id="UP000196573"/>
    </source>
</evidence>
<sequence length="260" mass="29584">MLADRNFDTLADRFERQIYGTDKGRLRTELIREDLSLIPWLDNPEGQHIIDAGGGTGLFSAQLSQGKALQVSLCDLSAEMLKRAERNFSDIAPETSVNIIHAPIQELAQHQSNPGDLILFHAVIEWLADPKAVFEQLAQQVKPGGWYSVLFYNKRALIWRHLMMGNFVYTNNPGARLQGNGKTLTPDNPQILEDVEQWIEEAGLEVKAKTGIRAVYDNMRPHDLQRSSFADILEAERIYGRQKPYLDMARYIHILCRKPD</sequence>
<dbReference type="Gene3D" id="3.40.50.150">
    <property type="entry name" value="Vaccinia Virus protein VP39"/>
    <property type="match status" value="1"/>
</dbReference>
<keyword evidence="1 3" id="KW-0808">Transferase</keyword>
<feature type="domain" description="Methyltransferase type 11" evidence="2">
    <location>
        <begin position="51"/>
        <end position="147"/>
    </location>
</feature>
<keyword evidence="1 3" id="KW-0489">Methyltransferase</keyword>
<dbReference type="Pfam" id="PF08241">
    <property type="entry name" value="Methyltransf_11"/>
    <property type="match status" value="1"/>
</dbReference>
<evidence type="ECO:0000256" key="1">
    <source>
        <dbReference type="HAMAP-Rule" id="MF_02057"/>
    </source>
</evidence>
<dbReference type="InterPro" id="IPR033664">
    <property type="entry name" value="Cmo5U_methylTrfase"/>
</dbReference>
<dbReference type="CDD" id="cd02440">
    <property type="entry name" value="AdoMet_MTases"/>
    <property type="match status" value="1"/>
</dbReference>
<keyword evidence="4" id="KW-1185">Reference proteome</keyword>
<keyword evidence="1" id="KW-0819">tRNA processing</keyword>
<dbReference type="EMBL" id="FWPT01000003">
    <property type="protein sequence ID" value="SMA42537.1"/>
    <property type="molecule type" value="Genomic_DNA"/>
</dbReference>